<feature type="transmembrane region" description="Helical" evidence="2">
    <location>
        <begin position="268"/>
        <end position="289"/>
    </location>
</feature>
<feature type="transmembrane region" description="Helical" evidence="2">
    <location>
        <begin position="53"/>
        <end position="72"/>
    </location>
</feature>
<organism evidence="4 5">
    <name type="scientific">Salarias fasciatus</name>
    <name type="common">Jewelled blenny</name>
    <name type="synonym">Blennius fasciatus</name>
    <dbReference type="NCBI Taxonomy" id="181472"/>
    <lineage>
        <taxon>Eukaryota</taxon>
        <taxon>Metazoa</taxon>
        <taxon>Chordata</taxon>
        <taxon>Craniata</taxon>
        <taxon>Vertebrata</taxon>
        <taxon>Euteleostomi</taxon>
        <taxon>Actinopterygii</taxon>
        <taxon>Neopterygii</taxon>
        <taxon>Teleostei</taxon>
        <taxon>Neoteleostei</taxon>
        <taxon>Acanthomorphata</taxon>
        <taxon>Ovalentaria</taxon>
        <taxon>Blenniimorphae</taxon>
        <taxon>Blenniiformes</taxon>
        <taxon>Blennioidei</taxon>
        <taxon>Blenniidae</taxon>
        <taxon>Salariinae</taxon>
        <taxon>Salarias</taxon>
    </lineage>
</organism>
<feature type="transmembrane region" description="Helical" evidence="2">
    <location>
        <begin position="141"/>
        <end position="164"/>
    </location>
</feature>
<dbReference type="AlphaFoldDB" id="A0A672GST1"/>
<keyword evidence="2" id="KW-1133">Transmembrane helix</keyword>
<evidence type="ECO:0000313" key="5">
    <source>
        <dbReference type="Proteomes" id="UP000472267"/>
    </source>
</evidence>
<reference evidence="4" key="3">
    <citation type="submission" date="2025-09" db="UniProtKB">
        <authorList>
            <consortium name="Ensembl"/>
        </authorList>
    </citation>
    <scope>IDENTIFICATION</scope>
</reference>
<dbReference type="InterPro" id="IPR050327">
    <property type="entry name" value="Proton-linked_MCT"/>
</dbReference>
<dbReference type="InterPro" id="IPR036259">
    <property type="entry name" value="MFS_trans_sf"/>
</dbReference>
<reference evidence="4" key="2">
    <citation type="submission" date="2025-08" db="UniProtKB">
        <authorList>
            <consortium name="Ensembl"/>
        </authorList>
    </citation>
    <scope>IDENTIFICATION</scope>
</reference>
<dbReference type="Pfam" id="PF07690">
    <property type="entry name" value="MFS_1"/>
    <property type="match status" value="1"/>
</dbReference>
<dbReference type="Proteomes" id="UP000472267">
    <property type="component" value="Chromosome 7"/>
</dbReference>
<protein>
    <submittedName>
        <fullName evidence="4">Si:dkey-246g23.4</fullName>
    </submittedName>
</protein>
<feature type="transmembrane region" description="Helical" evidence="2">
    <location>
        <begin position="12"/>
        <end position="33"/>
    </location>
</feature>
<evidence type="ECO:0000256" key="1">
    <source>
        <dbReference type="ARBA" id="ARBA00004141"/>
    </source>
</evidence>
<name>A0A672GST1_SALFA</name>
<keyword evidence="5" id="KW-1185">Reference proteome</keyword>
<dbReference type="GO" id="GO:0016020">
    <property type="term" value="C:membrane"/>
    <property type="evidence" value="ECO:0007669"/>
    <property type="project" value="UniProtKB-SubCell"/>
</dbReference>
<dbReference type="Gene3D" id="1.20.1250.20">
    <property type="entry name" value="MFS general substrate transporter like domains"/>
    <property type="match status" value="1"/>
</dbReference>
<keyword evidence="2" id="KW-0812">Transmembrane</keyword>
<dbReference type="SUPFAM" id="SSF103473">
    <property type="entry name" value="MFS general substrate transporter"/>
    <property type="match status" value="1"/>
</dbReference>
<feature type="domain" description="Major facilitator superfamily (MFS) profile" evidence="3">
    <location>
        <begin position="15"/>
        <end position="408"/>
    </location>
</feature>
<keyword evidence="2" id="KW-0472">Membrane</keyword>
<dbReference type="InterPro" id="IPR011701">
    <property type="entry name" value="MFS"/>
</dbReference>
<dbReference type="PROSITE" id="PS50850">
    <property type="entry name" value="MFS"/>
    <property type="match status" value="1"/>
</dbReference>
<feature type="transmembrane region" description="Helical" evidence="2">
    <location>
        <begin position="108"/>
        <end position="134"/>
    </location>
</feature>
<evidence type="ECO:0000256" key="2">
    <source>
        <dbReference type="SAM" id="Phobius"/>
    </source>
</evidence>
<comment type="subcellular location">
    <subcellularLocation>
        <location evidence="1">Membrane</location>
        <topology evidence="1">Multi-pass membrane protein</topology>
    </subcellularLocation>
</comment>
<dbReference type="PANTHER" id="PTHR11360:SF255">
    <property type="entry name" value="MONOCARBOXYLATE TRANSPORTER 2"/>
    <property type="match status" value="1"/>
</dbReference>
<feature type="transmembrane region" description="Helical" evidence="2">
    <location>
        <begin position="232"/>
        <end position="256"/>
    </location>
</feature>
<dbReference type="GO" id="GO:0008028">
    <property type="term" value="F:monocarboxylic acid transmembrane transporter activity"/>
    <property type="evidence" value="ECO:0007669"/>
    <property type="project" value="TreeGrafter"/>
</dbReference>
<sequence>MSRFTKDFAPDGGYAWFILLSAFIVFGLTFGVIKAFGAFYVEIHQYFETTAAGTSWITSIAVAAIHIVAPIASALSTRYGCRSVVIIGGLICSVGVAVGSFSRTMVELYLTVGFLNGFGYALTWTPTMTLLGLYFEKRRPVANALASSGECILTFILTPLFQLLIDSYSWRGALLILGGLQLNLCVCGMLLRPLEATRDASCVSEVKEGDHAELKAKIRRYVDYTLITNARFMVYSMFGVFAALGFFAPGLFLIPYARSRGIEEYQAAALMSISAVLDLFGRVFFGWLANLRLVETVLLAEVGGSPSPGSALGFFMPHRSSGGLFGPPIAGEFYLNVAHVHTQTIGNVKTPILTSCLWTVRKQKICKVARQLHMERSPKTVLQLEIFHCAVGMLYTRPILIKILSTLS</sequence>
<accession>A0A672GST1</accession>
<dbReference type="PANTHER" id="PTHR11360">
    <property type="entry name" value="MONOCARBOXYLATE TRANSPORTER"/>
    <property type="match status" value="1"/>
</dbReference>
<dbReference type="InterPro" id="IPR020846">
    <property type="entry name" value="MFS_dom"/>
</dbReference>
<evidence type="ECO:0000313" key="4">
    <source>
        <dbReference type="Ensembl" id="ENSSFAP00005020070.1"/>
    </source>
</evidence>
<dbReference type="InParanoid" id="A0A672GST1"/>
<dbReference type="Ensembl" id="ENSSFAT00005020861.1">
    <property type="protein sequence ID" value="ENSSFAP00005020070.1"/>
    <property type="gene ID" value="ENSSFAG00005010465.1"/>
</dbReference>
<dbReference type="OMA" id="CCWITFV"/>
<evidence type="ECO:0000259" key="3">
    <source>
        <dbReference type="PROSITE" id="PS50850"/>
    </source>
</evidence>
<reference evidence="4" key="1">
    <citation type="submission" date="2019-06" db="EMBL/GenBank/DDBJ databases">
        <authorList>
            <consortium name="Wellcome Sanger Institute Data Sharing"/>
        </authorList>
    </citation>
    <scope>NUCLEOTIDE SEQUENCE [LARGE SCALE GENOMIC DNA]</scope>
</reference>
<feature type="transmembrane region" description="Helical" evidence="2">
    <location>
        <begin position="84"/>
        <end position="102"/>
    </location>
</feature>
<proteinExistence type="predicted"/>